<dbReference type="Proteomes" id="UP000663829">
    <property type="component" value="Unassembled WGS sequence"/>
</dbReference>
<dbReference type="EMBL" id="CAJOBC010088373">
    <property type="protein sequence ID" value="CAF4367870.1"/>
    <property type="molecule type" value="Genomic_DNA"/>
</dbReference>
<dbReference type="Pfam" id="PF13041">
    <property type="entry name" value="PPR_2"/>
    <property type="match status" value="1"/>
</dbReference>
<accession>A0A815TU21</accession>
<evidence type="ECO:0000313" key="6">
    <source>
        <dbReference type="Proteomes" id="UP000663829"/>
    </source>
</evidence>
<dbReference type="GO" id="GO:0003723">
    <property type="term" value="F:RNA binding"/>
    <property type="evidence" value="ECO:0007669"/>
    <property type="project" value="InterPro"/>
</dbReference>
<gene>
    <name evidence="4" type="ORF">GPM918_LOCUS36927</name>
    <name evidence="5" type="ORF">SRO942_LOCUS37680</name>
</gene>
<dbReference type="InterPro" id="IPR002885">
    <property type="entry name" value="PPR_rpt"/>
</dbReference>
<dbReference type="InterPro" id="IPR032867">
    <property type="entry name" value="DYW_dom"/>
</dbReference>
<comment type="caution">
    <text evidence="4">The sequence shown here is derived from an EMBL/GenBank/DDBJ whole genome shotgun (WGS) entry which is preliminary data.</text>
</comment>
<reference evidence="4" key="1">
    <citation type="submission" date="2021-02" db="EMBL/GenBank/DDBJ databases">
        <authorList>
            <person name="Nowell W R."/>
        </authorList>
    </citation>
    <scope>NUCLEOTIDE SEQUENCE</scope>
</reference>
<dbReference type="OrthoDB" id="185373at2759"/>
<feature type="repeat" description="PPR" evidence="2">
    <location>
        <begin position="177"/>
        <end position="211"/>
    </location>
</feature>
<protein>
    <recommendedName>
        <fullName evidence="3">DYW domain-containing protein</fullName>
    </recommendedName>
</protein>
<dbReference type="InterPro" id="IPR011990">
    <property type="entry name" value="TPR-like_helical_dom_sf"/>
</dbReference>
<evidence type="ECO:0000313" key="5">
    <source>
        <dbReference type="EMBL" id="CAF4367870.1"/>
    </source>
</evidence>
<evidence type="ECO:0000256" key="2">
    <source>
        <dbReference type="PROSITE-ProRule" id="PRU00708"/>
    </source>
</evidence>
<dbReference type="Pfam" id="PF01535">
    <property type="entry name" value="PPR"/>
    <property type="match status" value="3"/>
</dbReference>
<proteinExistence type="predicted"/>
<dbReference type="Pfam" id="PF14432">
    <property type="entry name" value="DYW_deaminase"/>
    <property type="match status" value="1"/>
</dbReference>
<dbReference type="PROSITE" id="PS51375">
    <property type="entry name" value="PPR"/>
    <property type="match status" value="2"/>
</dbReference>
<sequence length="618" mass="70654">NGQNEKTLKLFDEMILKNEVNMNEVIYLLAIGACTNMKNLQRGKQIHRRMVNSKNESIKNAIQLQNALINMYARCNDVRNAELIFQQTKQRNIITFNSMLKGSYLQIEVMCYTVNKMAHKAIELAKVIEQQQLKFSAVTYNLVINACIQIGNSESFEKGKHYYKQLLQDEKIQLSDDIILRTSLIDLYGKSGDVKTAEKIFNDMNNRDVTTYGALMKCYNLNGLPHRSIEIYKNMKQQSIVNDILVINACAQVGFKELLENIHEKIPKQYVHHNLMLQTSLIDAYSKCGDVKTAENIFNSTSERNIITYCAMINGYGVNGYGLEAVSLFYKMKNEAKIIPNQPTYVCVLNACSHSGLVGQAKSIFQSIENKDEKVYTAMIDTYARVYLFDKAQLLIDEYEQQQGNKSYLPMYMALLSGARNNKNNLKAKEIYNKLCSILNADNNTLLAASILLSNTYSAHGNYEEATKIREQQLVAGVKKTVGVSLTVVNGQIFEFKAHDRRHPLTNKIYEELVKMTKELKQDGYECDKRWVTRAAETGESIESVLCGHSERLALAFNFISSPTSPKMIQITENLRICGDCHDVTRRISKIRHCEIIVRDKNRIYHFKDGYCSCREHF</sequence>
<dbReference type="GO" id="GO:0009451">
    <property type="term" value="P:RNA modification"/>
    <property type="evidence" value="ECO:0007669"/>
    <property type="project" value="InterPro"/>
</dbReference>
<dbReference type="PANTHER" id="PTHR47926">
    <property type="entry name" value="PENTATRICOPEPTIDE REPEAT-CONTAINING PROTEIN"/>
    <property type="match status" value="1"/>
</dbReference>
<dbReference type="GO" id="GO:0008270">
    <property type="term" value="F:zinc ion binding"/>
    <property type="evidence" value="ECO:0007669"/>
    <property type="project" value="InterPro"/>
</dbReference>
<dbReference type="EMBL" id="CAJNOQ010022845">
    <property type="protein sequence ID" value="CAF1506693.1"/>
    <property type="molecule type" value="Genomic_DNA"/>
</dbReference>
<organism evidence="4 6">
    <name type="scientific">Didymodactylos carnosus</name>
    <dbReference type="NCBI Taxonomy" id="1234261"/>
    <lineage>
        <taxon>Eukaryota</taxon>
        <taxon>Metazoa</taxon>
        <taxon>Spiralia</taxon>
        <taxon>Gnathifera</taxon>
        <taxon>Rotifera</taxon>
        <taxon>Eurotatoria</taxon>
        <taxon>Bdelloidea</taxon>
        <taxon>Philodinida</taxon>
        <taxon>Philodinidae</taxon>
        <taxon>Didymodactylos</taxon>
    </lineage>
</organism>
<keyword evidence="6" id="KW-1185">Reference proteome</keyword>
<evidence type="ECO:0000259" key="3">
    <source>
        <dbReference type="Pfam" id="PF14432"/>
    </source>
</evidence>
<feature type="domain" description="DYW" evidence="3">
    <location>
        <begin position="524"/>
        <end position="617"/>
    </location>
</feature>
<dbReference type="FunFam" id="1.25.40.10:FF:000158">
    <property type="entry name" value="pentatricopeptide repeat-containing protein At2g33680"/>
    <property type="match status" value="1"/>
</dbReference>
<dbReference type="AlphaFoldDB" id="A0A815TU21"/>
<dbReference type="Gene3D" id="1.25.40.10">
    <property type="entry name" value="Tetratricopeptide repeat domain"/>
    <property type="match status" value="4"/>
</dbReference>
<name>A0A815TU21_9BILA</name>
<dbReference type="NCBIfam" id="TIGR00756">
    <property type="entry name" value="PPR"/>
    <property type="match status" value="2"/>
</dbReference>
<feature type="repeat" description="PPR" evidence="2">
    <location>
        <begin position="305"/>
        <end position="335"/>
    </location>
</feature>
<evidence type="ECO:0000313" key="4">
    <source>
        <dbReference type="EMBL" id="CAF1506693.1"/>
    </source>
</evidence>
<dbReference type="GO" id="GO:0048731">
    <property type="term" value="P:system development"/>
    <property type="evidence" value="ECO:0007669"/>
    <property type="project" value="UniProtKB-ARBA"/>
</dbReference>
<feature type="non-terminal residue" evidence="4">
    <location>
        <position position="1"/>
    </location>
</feature>
<evidence type="ECO:0000256" key="1">
    <source>
        <dbReference type="ARBA" id="ARBA00022737"/>
    </source>
</evidence>
<keyword evidence="1" id="KW-0677">Repeat</keyword>
<dbReference type="InterPro" id="IPR046960">
    <property type="entry name" value="PPR_At4g14850-like_plant"/>
</dbReference>
<dbReference type="Proteomes" id="UP000681722">
    <property type="component" value="Unassembled WGS sequence"/>
</dbReference>